<evidence type="ECO:0000256" key="2">
    <source>
        <dbReference type="ARBA" id="ARBA00023125"/>
    </source>
</evidence>
<reference evidence="5 6" key="1">
    <citation type="submission" date="2017-02" db="EMBL/GenBank/DDBJ databases">
        <authorList>
            <person name="Peterson S.W."/>
        </authorList>
    </citation>
    <scope>NUCLEOTIDE SEQUENCE [LARGE SCALE GENOMIC DNA]</scope>
    <source>
        <strain evidence="5 6">VKM Ac-2059</strain>
    </source>
</reference>
<evidence type="ECO:0000256" key="1">
    <source>
        <dbReference type="ARBA" id="ARBA00023015"/>
    </source>
</evidence>
<dbReference type="SMART" id="SM00347">
    <property type="entry name" value="HTH_MARR"/>
    <property type="match status" value="1"/>
</dbReference>
<name>A0A1T5KTU0_9MICO</name>
<dbReference type="PROSITE" id="PS01117">
    <property type="entry name" value="HTH_MARR_1"/>
    <property type="match status" value="1"/>
</dbReference>
<dbReference type="InterPro" id="IPR036390">
    <property type="entry name" value="WH_DNA-bd_sf"/>
</dbReference>
<dbReference type="OrthoDB" id="69852at2"/>
<dbReference type="SUPFAM" id="SSF46785">
    <property type="entry name" value="Winged helix' DNA-binding domain"/>
    <property type="match status" value="1"/>
</dbReference>
<feature type="domain" description="HTH marR-type" evidence="4">
    <location>
        <begin position="1"/>
        <end position="132"/>
    </location>
</feature>
<sequence length="140" mass="15755">MDAWPTGRLLSTASRLVEHAWAEALESHGLTHAGLIVLHFLSTGPASQIELARRARVQTQTMSRTLDRLERDGYVERSADASDRRRHVVVITPEGADAFRRAHDLEATIFPELPQHDVLREALLQLIAATETRRWGDLDD</sequence>
<dbReference type="PROSITE" id="PS50995">
    <property type="entry name" value="HTH_MARR_2"/>
    <property type="match status" value="1"/>
</dbReference>
<keyword evidence="3" id="KW-0804">Transcription</keyword>
<organism evidence="5 6">
    <name type="scientific">Okibacterium fritillariae</name>
    <dbReference type="NCBI Taxonomy" id="123320"/>
    <lineage>
        <taxon>Bacteria</taxon>
        <taxon>Bacillati</taxon>
        <taxon>Actinomycetota</taxon>
        <taxon>Actinomycetes</taxon>
        <taxon>Micrococcales</taxon>
        <taxon>Microbacteriaceae</taxon>
        <taxon>Okibacterium</taxon>
    </lineage>
</organism>
<dbReference type="InterPro" id="IPR039422">
    <property type="entry name" value="MarR/SlyA-like"/>
</dbReference>
<evidence type="ECO:0000256" key="3">
    <source>
        <dbReference type="ARBA" id="ARBA00023163"/>
    </source>
</evidence>
<dbReference type="Proteomes" id="UP000190857">
    <property type="component" value="Unassembled WGS sequence"/>
</dbReference>
<dbReference type="Pfam" id="PF12802">
    <property type="entry name" value="MarR_2"/>
    <property type="match status" value="1"/>
</dbReference>
<accession>A0A1T5KTU0</accession>
<dbReference type="InterPro" id="IPR023187">
    <property type="entry name" value="Tscrpt_reg_MarR-type_CS"/>
</dbReference>
<keyword evidence="2 5" id="KW-0238">DNA-binding</keyword>
<dbReference type="InterPro" id="IPR000835">
    <property type="entry name" value="HTH_MarR-typ"/>
</dbReference>
<protein>
    <submittedName>
        <fullName evidence="5">DNA-binding transcriptional regulator, MarR family</fullName>
    </submittedName>
</protein>
<dbReference type="GO" id="GO:0003677">
    <property type="term" value="F:DNA binding"/>
    <property type="evidence" value="ECO:0007669"/>
    <property type="project" value="UniProtKB-KW"/>
</dbReference>
<dbReference type="GO" id="GO:0006950">
    <property type="term" value="P:response to stress"/>
    <property type="evidence" value="ECO:0007669"/>
    <property type="project" value="TreeGrafter"/>
</dbReference>
<dbReference type="Gene3D" id="1.10.10.10">
    <property type="entry name" value="Winged helix-like DNA-binding domain superfamily/Winged helix DNA-binding domain"/>
    <property type="match status" value="1"/>
</dbReference>
<proteinExistence type="predicted"/>
<evidence type="ECO:0000313" key="5">
    <source>
        <dbReference type="EMBL" id="SKC67060.1"/>
    </source>
</evidence>
<dbReference type="PRINTS" id="PR00598">
    <property type="entry name" value="HTHMARR"/>
</dbReference>
<evidence type="ECO:0000259" key="4">
    <source>
        <dbReference type="PROSITE" id="PS50995"/>
    </source>
</evidence>
<dbReference type="STRING" id="123320.SAMN06309945_2481"/>
<dbReference type="PANTHER" id="PTHR33164">
    <property type="entry name" value="TRANSCRIPTIONAL REGULATOR, MARR FAMILY"/>
    <property type="match status" value="1"/>
</dbReference>
<dbReference type="GO" id="GO:0003700">
    <property type="term" value="F:DNA-binding transcription factor activity"/>
    <property type="evidence" value="ECO:0007669"/>
    <property type="project" value="InterPro"/>
</dbReference>
<dbReference type="EMBL" id="FUZP01000003">
    <property type="protein sequence ID" value="SKC67060.1"/>
    <property type="molecule type" value="Genomic_DNA"/>
</dbReference>
<dbReference type="InterPro" id="IPR036388">
    <property type="entry name" value="WH-like_DNA-bd_sf"/>
</dbReference>
<evidence type="ECO:0000313" key="6">
    <source>
        <dbReference type="Proteomes" id="UP000190857"/>
    </source>
</evidence>
<gene>
    <name evidence="5" type="ORF">SAMN06309945_2481</name>
</gene>
<keyword evidence="1" id="KW-0805">Transcription regulation</keyword>
<dbReference type="PANTHER" id="PTHR33164:SF43">
    <property type="entry name" value="HTH-TYPE TRANSCRIPTIONAL REPRESSOR YETL"/>
    <property type="match status" value="1"/>
</dbReference>
<keyword evidence="6" id="KW-1185">Reference proteome</keyword>
<dbReference type="AlphaFoldDB" id="A0A1T5KTU0"/>